<dbReference type="SUPFAM" id="SSF48452">
    <property type="entry name" value="TPR-like"/>
    <property type="match status" value="1"/>
</dbReference>
<dbReference type="Gene3D" id="1.25.40.10">
    <property type="entry name" value="Tetratricopeptide repeat domain"/>
    <property type="match status" value="1"/>
</dbReference>
<evidence type="ECO:0000313" key="4">
    <source>
        <dbReference type="EMBL" id="MCE8025011.1"/>
    </source>
</evidence>
<dbReference type="EMBL" id="JABFTV010000006">
    <property type="protein sequence ID" value="MCE8025011.1"/>
    <property type="molecule type" value="Genomic_DNA"/>
</dbReference>
<name>A0ABS9ATP7_9GAMM</name>
<evidence type="ECO:0000256" key="1">
    <source>
        <dbReference type="SAM" id="MobiDB-lite"/>
    </source>
</evidence>
<feature type="domain" description="Bacteriophage N4 adsorption protein A C-terminal" evidence="3">
    <location>
        <begin position="830"/>
        <end position="1005"/>
    </location>
</feature>
<organism evidence="4 5">
    <name type="scientific">Billgrantia aerodenitrificans</name>
    <dbReference type="NCBI Taxonomy" id="2733483"/>
    <lineage>
        <taxon>Bacteria</taxon>
        <taxon>Pseudomonadati</taxon>
        <taxon>Pseudomonadota</taxon>
        <taxon>Gammaproteobacteria</taxon>
        <taxon>Oceanospirillales</taxon>
        <taxon>Halomonadaceae</taxon>
        <taxon>Billgrantia</taxon>
    </lineage>
</organism>
<protein>
    <submittedName>
        <fullName evidence="4">Phage receptor</fullName>
    </submittedName>
</protein>
<comment type="caution">
    <text evidence="4">The sequence shown here is derived from an EMBL/GenBank/DDBJ whole genome shotgun (WGS) entry which is preliminary data.</text>
</comment>
<dbReference type="InterPro" id="IPR025137">
    <property type="entry name" value="NfrA_C"/>
</dbReference>
<keyword evidence="2" id="KW-0732">Signal</keyword>
<sequence>MRYSLLVGLLLLPSVTDLSADELSDFETFRSYPFLDRGYREAERDDWSEVERTMRHLLERVPHHQEARRLLVQALTEQHRHAAAELEALRLPEGNDAEALLELRLAWIAHDPPDRERIQAWLDEARAETHTRLWLAYAQALERREGTTEALTWLEGIDPAAEEAPLRRWRASLAERLGDWPGVERELTPLAGRGQLTGDDWQRLLLAHLDAGNLAIADAMLTDAPDPEHAREMRLIASQRAIAGDVHERAKQWLLELGDMQTLSDEQQASLLELARETRDLELFATLGRDTGMPCLDRAQWLANHSNARARQELADCHPEEDPKQWLALAQQLKTTDVLLSTTLQAPYETQRQALLVHLWQARGDTRRARHWLAEQPQGAFVLRQRAELAQQAGETVLAADLWERLYQLDGDPRAVDQASFLALDQDQPDRALALLEPAFDRHGASLPHSALARLASLYANPDLTWSPQRVETLLPQLAEGPRRHLLVRLANDDACDLVTSSIGDRPTQAGEWHALGVCAMPERPGEAVVHYRQAMAMGDTDSQLPLAYALHAAGDAPSAYAIWQTYTPESLDATAAMAASRSALAAGEPHQAERFWVQGEPQLGEDWQTGAEIALSLGNEEAAWHRQHRALEHDPGAQRFYAAAATARALGDKAQASAWLAEAAERAPDNPVYRLDHALLLAASEDEAQRKRALPLLEQSLAAYPEDHRLRIALAARHAETGDSSAARLQLREGIDLTQRPLQVEDETPTQLAQRRYEMRRQHEALSRRSRVSVAATTSPSAITADDRTGGSQTTTSLLWDHLLDEAQAGKGRELALYGRLQQGGSLDGDDRLGTGIGLRIKPLAEKNLNLSAELFHERSLRGDESETLTEPLLRMTASFFDQGEYRNDWRVDETRWQERSLYTDLAWWTRSGNKSALARYRHGPTYKLPTESAQTLKPYVMAQASASETEGWQHDTRAGIGLRWQRWFDEDRYNAYRGNVTLRLEYQQSLGGELHRNEDGVMAGLEINF</sequence>
<gene>
    <name evidence="4" type="ORF">HOP59_12790</name>
</gene>
<evidence type="ECO:0000259" key="3">
    <source>
        <dbReference type="Pfam" id="PF13283"/>
    </source>
</evidence>
<evidence type="ECO:0000313" key="5">
    <source>
        <dbReference type="Proteomes" id="UP001320272"/>
    </source>
</evidence>
<proteinExistence type="predicted"/>
<feature type="region of interest" description="Disordered" evidence="1">
    <location>
        <begin position="763"/>
        <end position="793"/>
    </location>
</feature>
<dbReference type="RefSeq" id="WP_234254193.1">
    <property type="nucleotide sequence ID" value="NZ_JABFTV010000006.1"/>
</dbReference>
<keyword evidence="4" id="KW-0675">Receptor</keyword>
<feature type="chain" id="PRO_5045286532" evidence="2">
    <location>
        <begin position="21"/>
        <end position="1011"/>
    </location>
</feature>
<feature type="signal peptide" evidence="2">
    <location>
        <begin position="1"/>
        <end position="20"/>
    </location>
</feature>
<dbReference type="Pfam" id="PF13283">
    <property type="entry name" value="NfrA_C"/>
    <property type="match status" value="1"/>
</dbReference>
<keyword evidence="5" id="KW-1185">Reference proteome</keyword>
<accession>A0ABS9ATP7</accession>
<dbReference type="Proteomes" id="UP001320272">
    <property type="component" value="Unassembled WGS sequence"/>
</dbReference>
<reference evidence="4 5" key="1">
    <citation type="journal article" date="2021" name="Front. Microbiol.">
        <title>Aerobic Denitrification and Heterotrophic Sulfur Oxidation in the Genus Halomonas Revealed by Six Novel Species Characterizations and Genome-Based Analysis.</title>
        <authorList>
            <person name="Wang L."/>
            <person name="Shao Z."/>
        </authorList>
    </citation>
    <scope>NUCLEOTIDE SEQUENCE [LARGE SCALE GENOMIC DNA]</scope>
    <source>
        <strain evidence="4 5">MCCC 1A11058</strain>
    </source>
</reference>
<dbReference type="InterPro" id="IPR011990">
    <property type="entry name" value="TPR-like_helical_dom_sf"/>
</dbReference>
<evidence type="ECO:0000256" key="2">
    <source>
        <dbReference type="SAM" id="SignalP"/>
    </source>
</evidence>